<evidence type="ECO:0000256" key="6">
    <source>
        <dbReference type="ARBA" id="ARBA00017058"/>
    </source>
</evidence>
<evidence type="ECO:0000256" key="2">
    <source>
        <dbReference type="ARBA" id="ARBA00004734"/>
    </source>
</evidence>
<proteinExistence type="inferred from homology"/>
<comment type="catalytic activity">
    <reaction evidence="11">
        <text>(2S)-2-[5-amino-1-(5-phospho-beta-D-ribosyl)imidazole-4-carboxamido]succinate = 5-amino-1-(5-phospho-beta-D-ribosyl)imidazole-4-carboxamide + fumarate</text>
        <dbReference type="Rhea" id="RHEA:23920"/>
        <dbReference type="ChEBI" id="CHEBI:29806"/>
        <dbReference type="ChEBI" id="CHEBI:58443"/>
        <dbReference type="ChEBI" id="CHEBI:58475"/>
        <dbReference type="EC" id="4.3.2.2"/>
    </reaction>
</comment>
<dbReference type="InterPro" id="IPR024083">
    <property type="entry name" value="Fumarase/histidase_N"/>
</dbReference>
<dbReference type="OrthoDB" id="7033at2157"/>
<keyword evidence="15" id="KW-1185">Reference proteome</keyword>
<protein>
    <recommendedName>
        <fullName evidence="6 10">Adenylosuccinate lyase</fullName>
        <shortName evidence="11">ASL</shortName>
        <ecNumber evidence="5 10">4.3.2.2</ecNumber>
    </recommendedName>
    <alternativeName>
        <fullName evidence="9 11">Adenylosuccinase</fullName>
    </alternativeName>
</protein>
<name>A0A1H6FQX6_9EURY</name>
<evidence type="ECO:0000256" key="10">
    <source>
        <dbReference type="NCBIfam" id="TIGR00928"/>
    </source>
</evidence>
<dbReference type="Gene3D" id="1.20.200.10">
    <property type="entry name" value="Fumarase/aspartase (Central domain)"/>
    <property type="match status" value="1"/>
</dbReference>
<dbReference type="Proteomes" id="UP000199112">
    <property type="component" value="Unassembled WGS sequence"/>
</dbReference>
<comment type="catalytic activity">
    <reaction evidence="11">
        <text>N(6)-(1,2-dicarboxyethyl)-AMP = fumarate + AMP</text>
        <dbReference type="Rhea" id="RHEA:16853"/>
        <dbReference type="ChEBI" id="CHEBI:29806"/>
        <dbReference type="ChEBI" id="CHEBI:57567"/>
        <dbReference type="ChEBI" id="CHEBI:456215"/>
        <dbReference type="EC" id="4.3.2.2"/>
    </reaction>
</comment>
<dbReference type="NCBIfam" id="NF006764">
    <property type="entry name" value="PRK09285.1"/>
    <property type="match status" value="1"/>
</dbReference>
<dbReference type="InterPro" id="IPR004769">
    <property type="entry name" value="Pur_lyase"/>
</dbReference>
<dbReference type="Gene3D" id="1.10.40.30">
    <property type="entry name" value="Fumarase/aspartase (C-terminal domain)"/>
    <property type="match status" value="1"/>
</dbReference>
<feature type="domain" description="Fumarate lyase N-terminal" evidence="12">
    <location>
        <begin position="17"/>
        <end position="319"/>
    </location>
</feature>
<comment type="similarity">
    <text evidence="3 11">Belongs to the lyase 1 family. Adenylosuccinate lyase subfamily.</text>
</comment>
<dbReference type="PANTHER" id="PTHR43411:SF1">
    <property type="entry name" value="ADENYLOSUCCINATE LYASE"/>
    <property type="match status" value="1"/>
</dbReference>
<evidence type="ECO:0000256" key="11">
    <source>
        <dbReference type="RuleBase" id="RU361172"/>
    </source>
</evidence>
<dbReference type="InterPro" id="IPR000362">
    <property type="entry name" value="Fumarate_lyase_fam"/>
</dbReference>
<keyword evidence="7 11" id="KW-0658">Purine biosynthesis</keyword>
<sequence>MTETDALYAVSPLDGRYGSRTAPLSPYVSEAALMRARVRVEVEYLFALADVAATPLEIDADERDQLRGLYEHFAEEDARLIKTLETEGYAEFEATNHDVKAVEYFIRHRLAEDSDASAWIHFGLTSEDVNNLAHRLLVRDAVDEVLLPALYDVRDWLAEMAQNYRDLPMLARTHGQPATPTTFGKEMAVYAARLGRTTGRIRQATDELRGKLGGASGTYAAHHAAYPDVDWPAFAEEFVTDLGLEFESLTTQVNPCDDLAAVFDAFRGANDVLLDLDLDMWLYVSDRYLGQEAVEGETGSSTMPHKVNPIDFENSEGNLSKANSDLTFLADYITTSRLQRDLSDSTVKRNIGAAFAHCLIGYRKTESGLEKVVPTEAVMRDDLESTPEIIGEAVQTILRREGQEDAYEKVKAVTRGKDVTLEDFRDMFDELAVDEDVRKELHALTPTGYTGVADELVDEIE</sequence>
<dbReference type="GO" id="GO:0004018">
    <property type="term" value="F:N6-(1,2-dicarboxyethyl)AMP AMP-lyase (fumarate-forming) activity"/>
    <property type="evidence" value="ECO:0007669"/>
    <property type="project" value="UniProtKB-UniRule"/>
</dbReference>
<evidence type="ECO:0000256" key="7">
    <source>
        <dbReference type="ARBA" id="ARBA00022755"/>
    </source>
</evidence>
<dbReference type="PROSITE" id="PS00163">
    <property type="entry name" value="FUMARATE_LYASES"/>
    <property type="match status" value="1"/>
</dbReference>
<evidence type="ECO:0000256" key="1">
    <source>
        <dbReference type="ARBA" id="ARBA00004706"/>
    </source>
</evidence>
<evidence type="ECO:0000259" key="13">
    <source>
        <dbReference type="Pfam" id="PF08328"/>
    </source>
</evidence>
<dbReference type="InterPro" id="IPR008948">
    <property type="entry name" value="L-Aspartase-like"/>
</dbReference>
<evidence type="ECO:0000256" key="8">
    <source>
        <dbReference type="ARBA" id="ARBA00023239"/>
    </source>
</evidence>
<dbReference type="InterPro" id="IPR020557">
    <property type="entry name" value="Fumarate_lyase_CS"/>
</dbReference>
<dbReference type="UniPathway" id="UPA00075">
    <property type="reaction ID" value="UER00336"/>
</dbReference>
<dbReference type="PRINTS" id="PR00149">
    <property type="entry name" value="FUMRATELYASE"/>
</dbReference>
<evidence type="ECO:0000259" key="12">
    <source>
        <dbReference type="Pfam" id="PF00206"/>
    </source>
</evidence>
<dbReference type="GO" id="GO:0044208">
    <property type="term" value="P:'de novo' AMP biosynthetic process"/>
    <property type="evidence" value="ECO:0007669"/>
    <property type="project" value="UniProtKB-UniPathway"/>
</dbReference>
<evidence type="ECO:0000256" key="4">
    <source>
        <dbReference type="ARBA" id="ARBA00011668"/>
    </source>
</evidence>
<dbReference type="UniPathway" id="UPA00074">
    <property type="reaction ID" value="UER00132"/>
</dbReference>
<feature type="domain" description="Adenylosuccinate lyase PurB C-terminal" evidence="13">
    <location>
        <begin position="336"/>
        <end position="450"/>
    </location>
</feature>
<dbReference type="InterPro" id="IPR047136">
    <property type="entry name" value="PurB_bact"/>
</dbReference>
<evidence type="ECO:0000313" key="15">
    <source>
        <dbReference type="Proteomes" id="UP000199112"/>
    </source>
</evidence>
<dbReference type="InterPro" id="IPR013539">
    <property type="entry name" value="PurB_C"/>
</dbReference>
<organism evidence="14 15">
    <name type="scientific">Natronorubrum sediminis</name>
    <dbReference type="NCBI Taxonomy" id="640943"/>
    <lineage>
        <taxon>Archaea</taxon>
        <taxon>Methanobacteriati</taxon>
        <taxon>Methanobacteriota</taxon>
        <taxon>Stenosarchaea group</taxon>
        <taxon>Halobacteria</taxon>
        <taxon>Halobacteriales</taxon>
        <taxon>Natrialbaceae</taxon>
        <taxon>Natronorubrum</taxon>
    </lineage>
</organism>
<comment type="subunit">
    <text evidence="4">Homotetramer. Residues from neighboring subunits contribute catalytic and substrate-binding residues to each active site.</text>
</comment>
<dbReference type="Pfam" id="PF08328">
    <property type="entry name" value="ASL_C"/>
    <property type="match status" value="1"/>
</dbReference>
<dbReference type="GO" id="GO:0070626">
    <property type="term" value="F:(S)-2-(5-amino-1-(5-phospho-D-ribosyl)imidazole-4-carboxamido) succinate lyase (fumarate-forming) activity"/>
    <property type="evidence" value="ECO:0007669"/>
    <property type="project" value="RHEA"/>
</dbReference>
<dbReference type="GO" id="GO:0006189">
    <property type="term" value="P:'de novo' IMP biosynthetic process"/>
    <property type="evidence" value="ECO:0007669"/>
    <property type="project" value="UniProtKB-UniPathway"/>
</dbReference>
<gene>
    <name evidence="14" type="ORF">SAMN04487967_0884</name>
</gene>
<keyword evidence="8 11" id="KW-0456">Lyase</keyword>
<dbReference type="NCBIfam" id="TIGR00928">
    <property type="entry name" value="purB"/>
    <property type="match status" value="1"/>
</dbReference>
<dbReference type="Gene3D" id="1.10.275.10">
    <property type="entry name" value="Fumarase/aspartase (N-terminal domain)"/>
    <property type="match status" value="1"/>
</dbReference>
<dbReference type="Pfam" id="PF00206">
    <property type="entry name" value="Lyase_1"/>
    <property type="match status" value="1"/>
</dbReference>
<reference evidence="15" key="1">
    <citation type="submission" date="2016-10" db="EMBL/GenBank/DDBJ databases">
        <authorList>
            <person name="Varghese N."/>
            <person name="Submissions S."/>
        </authorList>
    </citation>
    <scope>NUCLEOTIDE SEQUENCE [LARGE SCALE GENOMIC DNA]</scope>
    <source>
        <strain evidence="15">CGMCC 1.8981</strain>
    </source>
</reference>
<evidence type="ECO:0000256" key="5">
    <source>
        <dbReference type="ARBA" id="ARBA00012339"/>
    </source>
</evidence>
<comment type="pathway">
    <text evidence="1 11">Purine metabolism; IMP biosynthesis via de novo pathway; 5-amino-1-(5-phospho-D-ribosyl)imidazole-4-carboxamide from 5-amino-1-(5-phospho-D-ribosyl)imidazole-4-carboxylate: step 2/2.</text>
</comment>
<dbReference type="EMBL" id="FNWL01000001">
    <property type="protein sequence ID" value="SEH12610.1"/>
    <property type="molecule type" value="Genomic_DNA"/>
</dbReference>
<dbReference type="EC" id="4.3.2.2" evidence="5 10"/>
<dbReference type="SUPFAM" id="SSF48557">
    <property type="entry name" value="L-aspartase-like"/>
    <property type="match status" value="1"/>
</dbReference>
<evidence type="ECO:0000256" key="3">
    <source>
        <dbReference type="ARBA" id="ARBA00008273"/>
    </source>
</evidence>
<dbReference type="InterPro" id="IPR022761">
    <property type="entry name" value="Fumarate_lyase_N"/>
</dbReference>
<evidence type="ECO:0000256" key="9">
    <source>
        <dbReference type="ARBA" id="ARBA00030717"/>
    </source>
</evidence>
<accession>A0A1H6FQX6</accession>
<comment type="pathway">
    <text evidence="2 11">Purine metabolism; AMP biosynthesis via de novo pathway; AMP from IMP: step 2/2.</text>
</comment>
<dbReference type="AlphaFoldDB" id="A0A1H6FQX6"/>
<dbReference type="PANTHER" id="PTHR43411">
    <property type="entry name" value="ADENYLOSUCCINATE LYASE"/>
    <property type="match status" value="1"/>
</dbReference>
<dbReference type="RefSeq" id="WP_090505509.1">
    <property type="nucleotide sequence ID" value="NZ_FNWL01000001.1"/>
</dbReference>
<evidence type="ECO:0000313" key="14">
    <source>
        <dbReference type="EMBL" id="SEH12610.1"/>
    </source>
</evidence>